<feature type="non-terminal residue" evidence="1">
    <location>
        <position position="255"/>
    </location>
</feature>
<gene>
    <name evidence="1" type="ORF">METZ01_LOCUS204171</name>
</gene>
<dbReference type="EMBL" id="UINC01045046">
    <property type="protein sequence ID" value="SVB51317.1"/>
    <property type="molecule type" value="Genomic_DNA"/>
</dbReference>
<dbReference type="Gene3D" id="3.20.20.80">
    <property type="entry name" value="Glycosidases"/>
    <property type="match status" value="1"/>
</dbReference>
<dbReference type="SUPFAM" id="SSF51445">
    <property type="entry name" value="(Trans)glycosidases"/>
    <property type="match status" value="1"/>
</dbReference>
<evidence type="ECO:0000313" key="1">
    <source>
        <dbReference type="EMBL" id="SVB51317.1"/>
    </source>
</evidence>
<protein>
    <recommendedName>
        <fullName evidence="2">Glycosyl hydrolase-like 10 domain-containing protein</fullName>
    </recommendedName>
</protein>
<proteinExistence type="predicted"/>
<evidence type="ECO:0008006" key="2">
    <source>
        <dbReference type="Google" id="ProtNLM"/>
    </source>
</evidence>
<organism evidence="1">
    <name type="scientific">marine metagenome</name>
    <dbReference type="NCBI Taxonomy" id="408172"/>
    <lineage>
        <taxon>unclassified sequences</taxon>
        <taxon>metagenomes</taxon>
        <taxon>ecological metagenomes</taxon>
    </lineage>
</organism>
<sequence>MPHPRRLIWFCQTEHVAKQPEQLALLRDEIGLTTIMPESPICHTSGFRASPEVAARGPFEDWRERGEAWPKVSEGIYPPVSGVIGGFDDTDLCRVIEAASAAGIEVWGHIGLWSYGGDVYPEHALRTIDGASLDTRYSRWGIGLCPSREAINQWTKDGLVDIAQRYDVDGFCVDHARYPQPASVSALAACGCASCVEEGTTLGFDVSILHQALRDTVRRVRDIKGSRLQQLARDRLSPEQLWAALEISPHVTEWF</sequence>
<dbReference type="InterPro" id="IPR017853">
    <property type="entry name" value="GH"/>
</dbReference>
<name>A0A382EN76_9ZZZZ</name>
<reference evidence="1" key="1">
    <citation type="submission" date="2018-05" db="EMBL/GenBank/DDBJ databases">
        <authorList>
            <person name="Lanie J.A."/>
            <person name="Ng W.-L."/>
            <person name="Kazmierczak K.M."/>
            <person name="Andrzejewski T.M."/>
            <person name="Davidsen T.M."/>
            <person name="Wayne K.J."/>
            <person name="Tettelin H."/>
            <person name="Glass J.I."/>
            <person name="Rusch D."/>
            <person name="Podicherti R."/>
            <person name="Tsui H.-C.T."/>
            <person name="Winkler M.E."/>
        </authorList>
    </citation>
    <scope>NUCLEOTIDE SEQUENCE</scope>
</reference>
<dbReference type="AlphaFoldDB" id="A0A382EN76"/>
<accession>A0A382EN76</accession>